<evidence type="ECO:0000313" key="2">
    <source>
        <dbReference type="EnsemblPlants" id="OGLUM10G08300.1"/>
    </source>
</evidence>
<dbReference type="AlphaFoldDB" id="A0A0E0B9Y5"/>
<dbReference type="HOGENOM" id="CLU_1589020_0_0_1"/>
<feature type="region of interest" description="Disordered" evidence="1">
    <location>
        <begin position="31"/>
        <end position="116"/>
    </location>
</feature>
<reference evidence="2" key="1">
    <citation type="submission" date="2015-04" db="UniProtKB">
        <authorList>
            <consortium name="EnsemblPlants"/>
        </authorList>
    </citation>
    <scope>IDENTIFICATION</scope>
</reference>
<feature type="region of interest" description="Disordered" evidence="1">
    <location>
        <begin position="129"/>
        <end position="168"/>
    </location>
</feature>
<dbReference type="EnsemblPlants" id="OGLUM10G08300.1">
    <property type="protein sequence ID" value="OGLUM10G08300.1"/>
    <property type="gene ID" value="OGLUM10G08300"/>
</dbReference>
<protein>
    <submittedName>
        <fullName evidence="2">Uncharacterized protein</fullName>
    </submittedName>
</protein>
<keyword evidence="3" id="KW-1185">Reference proteome</keyword>
<name>A0A0E0B9Y5_9ORYZ</name>
<sequence length="168" mass="18003">MQAKVGIVVREGEVGETVNQLAATALVVGLHDKSFLYSPPPRRRLASASRRPTTPASCAGVEGPRGGEIDDGSRPRRGPRGGGTPRTNGAAARRDQAGMRGTTTPTRRRGSRRTGEWYTVAEAERWRWRRSKGRSGGAWRRLPYGTGEVGPPPLPAAGARHSSLAGRE</sequence>
<dbReference type="Proteomes" id="UP000026961">
    <property type="component" value="Chromosome 10"/>
</dbReference>
<reference evidence="2" key="2">
    <citation type="submission" date="2018-05" db="EMBL/GenBank/DDBJ databases">
        <title>OgluRS3 (Oryza glumaepatula Reference Sequence Version 3).</title>
        <authorList>
            <person name="Zhang J."/>
            <person name="Kudrna D."/>
            <person name="Lee S."/>
            <person name="Talag J."/>
            <person name="Welchert J."/>
            <person name="Wing R.A."/>
        </authorList>
    </citation>
    <scope>NUCLEOTIDE SEQUENCE [LARGE SCALE GENOMIC DNA]</scope>
</reference>
<accession>A0A0E0B9Y5</accession>
<evidence type="ECO:0000256" key="1">
    <source>
        <dbReference type="SAM" id="MobiDB-lite"/>
    </source>
</evidence>
<dbReference type="Gramene" id="OGLUM10G08300.1">
    <property type="protein sequence ID" value="OGLUM10G08300.1"/>
    <property type="gene ID" value="OGLUM10G08300"/>
</dbReference>
<evidence type="ECO:0000313" key="3">
    <source>
        <dbReference type="Proteomes" id="UP000026961"/>
    </source>
</evidence>
<feature type="compositionally biased region" description="Basic and acidic residues" evidence="1">
    <location>
        <begin position="65"/>
        <end position="74"/>
    </location>
</feature>
<proteinExistence type="predicted"/>
<organism evidence="2">
    <name type="scientific">Oryza glumipatula</name>
    <dbReference type="NCBI Taxonomy" id="40148"/>
    <lineage>
        <taxon>Eukaryota</taxon>
        <taxon>Viridiplantae</taxon>
        <taxon>Streptophyta</taxon>
        <taxon>Embryophyta</taxon>
        <taxon>Tracheophyta</taxon>
        <taxon>Spermatophyta</taxon>
        <taxon>Magnoliopsida</taxon>
        <taxon>Liliopsida</taxon>
        <taxon>Poales</taxon>
        <taxon>Poaceae</taxon>
        <taxon>BOP clade</taxon>
        <taxon>Oryzoideae</taxon>
        <taxon>Oryzeae</taxon>
        <taxon>Oryzinae</taxon>
        <taxon>Oryza</taxon>
    </lineage>
</organism>